<evidence type="ECO:0000313" key="2">
    <source>
        <dbReference type="EMBL" id="KAB2817281.1"/>
    </source>
</evidence>
<dbReference type="OrthoDB" id="1467683at2"/>
<evidence type="ECO:0000313" key="3">
    <source>
        <dbReference type="Proteomes" id="UP000484164"/>
    </source>
</evidence>
<dbReference type="Gene3D" id="1.25.40.10">
    <property type="entry name" value="Tetratricopeptide repeat domain"/>
    <property type="match status" value="1"/>
</dbReference>
<dbReference type="InterPro" id="IPR011990">
    <property type="entry name" value="TPR-like_helical_dom_sf"/>
</dbReference>
<feature type="signal peptide" evidence="1">
    <location>
        <begin position="1"/>
        <end position="18"/>
    </location>
</feature>
<comment type="caution">
    <text evidence="2">The sequence shown here is derived from an EMBL/GenBank/DDBJ whole genome shotgun (WGS) entry which is preliminary data.</text>
</comment>
<keyword evidence="1" id="KW-0732">Signal</keyword>
<reference evidence="2 3" key="1">
    <citation type="submission" date="2019-10" db="EMBL/GenBank/DDBJ databases">
        <title>Genome sequence of Phaeocystidibacter marisrubri JCM30614 (type strain).</title>
        <authorList>
            <person name="Bowman J.P."/>
        </authorList>
    </citation>
    <scope>NUCLEOTIDE SEQUENCE [LARGE SCALE GENOMIC DNA]</scope>
    <source>
        <strain evidence="2 3">JCM 30614</strain>
    </source>
</reference>
<evidence type="ECO:0000256" key="1">
    <source>
        <dbReference type="SAM" id="SignalP"/>
    </source>
</evidence>
<dbReference type="RefSeq" id="WP_151691852.1">
    <property type="nucleotide sequence ID" value="NZ_BMGX01000002.1"/>
</dbReference>
<organism evidence="2 3">
    <name type="scientific">Phaeocystidibacter marisrubri</name>
    <dbReference type="NCBI Taxonomy" id="1577780"/>
    <lineage>
        <taxon>Bacteria</taxon>
        <taxon>Pseudomonadati</taxon>
        <taxon>Bacteroidota</taxon>
        <taxon>Flavobacteriia</taxon>
        <taxon>Flavobacteriales</taxon>
        <taxon>Phaeocystidibacteraceae</taxon>
        <taxon>Phaeocystidibacter</taxon>
    </lineage>
</organism>
<sequence length="184" mass="20605">MRKFIVAFFMLAVLVSLVSCEQKESQVVDRKAEMKTSIDSLESVLKAAEGDLDEDLGLQMIDAYVGYAKEFEADTASVIYWYKAGEIAQNIPGKELYAVTYFANIFEDHPNHALAPQSVFLSGVAFDKMGDKERAAVSFEHFLEAYPSHDWAPDAQAMLQMSTDTTDLDTQVKAWLENANKTQE</sequence>
<dbReference type="Proteomes" id="UP000484164">
    <property type="component" value="Unassembled WGS sequence"/>
</dbReference>
<dbReference type="PROSITE" id="PS51257">
    <property type="entry name" value="PROKAR_LIPOPROTEIN"/>
    <property type="match status" value="1"/>
</dbReference>
<protein>
    <recommendedName>
        <fullName evidence="4">Tetratricopeptide repeat protein</fullName>
    </recommendedName>
</protein>
<accession>A0A6L3ZHC0</accession>
<feature type="chain" id="PRO_5026762718" description="Tetratricopeptide repeat protein" evidence="1">
    <location>
        <begin position="19"/>
        <end position="184"/>
    </location>
</feature>
<keyword evidence="3" id="KW-1185">Reference proteome</keyword>
<dbReference type="EMBL" id="WBVQ01000001">
    <property type="protein sequence ID" value="KAB2817281.1"/>
    <property type="molecule type" value="Genomic_DNA"/>
</dbReference>
<dbReference type="SUPFAM" id="SSF48452">
    <property type="entry name" value="TPR-like"/>
    <property type="match status" value="1"/>
</dbReference>
<dbReference type="AlphaFoldDB" id="A0A6L3ZHC0"/>
<gene>
    <name evidence="2" type="ORF">F8C82_02500</name>
</gene>
<name>A0A6L3ZHC0_9FLAO</name>
<evidence type="ECO:0008006" key="4">
    <source>
        <dbReference type="Google" id="ProtNLM"/>
    </source>
</evidence>
<proteinExistence type="predicted"/>